<keyword evidence="2" id="KW-1003">Cell membrane</keyword>
<feature type="transmembrane region" description="Helical" evidence="7">
    <location>
        <begin position="749"/>
        <end position="769"/>
    </location>
</feature>
<protein>
    <recommendedName>
        <fullName evidence="12">ABC3 transporter permease protein domain-containing protein</fullName>
    </recommendedName>
</protein>
<feature type="transmembrane region" description="Helical" evidence="7">
    <location>
        <begin position="371"/>
        <end position="396"/>
    </location>
</feature>
<comment type="caution">
    <text evidence="10">The sequence shown here is derived from an EMBL/GenBank/DDBJ whole genome shotgun (WGS) entry which is preliminary data.</text>
</comment>
<keyword evidence="4 7" id="KW-1133">Transmembrane helix</keyword>
<keyword evidence="3 7" id="KW-0812">Transmembrane</keyword>
<evidence type="ECO:0000259" key="8">
    <source>
        <dbReference type="Pfam" id="PF02687"/>
    </source>
</evidence>
<feature type="transmembrane region" description="Helical" evidence="7">
    <location>
        <begin position="417"/>
        <end position="439"/>
    </location>
</feature>
<dbReference type="OrthoDB" id="973976at2"/>
<feature type="domain" description="ABC3 transporter permease C-terminal" evidence="8">
    <location>
        <begin position="284"/>
        <end position="399"/>
    </location>
</feature>
<dbReference type="PANTHER" id="PTHR30572">
    <property type="entry name" value="MEMBRANE COMPONENT OF TRANSPORTER-RELATED"/>
    <property type="match status" value="1"/>
</dbReference>
<comment type="subcellular location">
    <subcellularLocation>
        <location evidence="1">Cell membrane</location>
        <topology evidence="1">Multi-pass membrane protein</topology>
    </subcellularLocation>
</comment>
<feature type="transmembrane region" description="Helical" evidence="7">
    <location>
        <begin position="665"/>
        <end position="689"/>
    </location>
</feature>
<reference evidence="10 11" key="1">
    <citation type="journal article" date="2017" name="Front. Microbiol.">
        <title>Labilibaculum manganireducens gen. nov., sp. nov. and Labilibaculum filiforme sp. nov., Novel Bacteroidetes Isolated from Subsurface Sediments of the Baltic Sea.</title>
        <authorList>
            <person name="Vandieken V."/>
            <person name="Marshall I.P."/>
            <person name="Niemann H."/>
            <person name="Engelen B."/>
            <person name="Cypionka H."/>
        </authorList>
    </citation>
    <scope>NUCLEOTIDE SEQUENCE [LARGE SCALE GENOMIC DNA]</scope>
    <source>
        <strain evidence="10 11">59.16B</strain>
    </source>
</reference>
<dbReference type="EMBL" id="MVDD01000008">
    <property type="protein sequence ID" value="PKQ62596.1"/>
    <property type="molecule type" value="Genomic_DNA"/>
</dbReference>
<feature type="transmembrane region" description="Helical" evidence="7">
    <location>
        <begin position="20"/>
        <end position="41"/>
    </location>
</feature>
<evidence type="ECO:0000256" key="1">
    <source>
        <dbReference type="ARBA" id="ARBA00004651"/>
    </source>
</evidence>
<evidence type="ECO:0000259" key="9">
    <source>
        <dbReference type="Pfam" id="PF12704"/>
    </source>
</evidence>
<dbReference type="GO" id="GO:0022857">
    <property type="term" value="F:transmembrane transporter activity"/>
    <property type="evidence" value="ECO:0007669"/>
    <property type="project" value="TreeGrafter"/>
</dbReference>
<dbReference type="GO" id="GO:0005886">
    <property type="term" value="C:plasma membrane"/>
    <property type="evidence" value="ECO:0007669"/>
    <property type="project" value="UniProtKB-SubCell"/>
</dbReference>
<dbReference type="PANTHER" id="PTHR30572:SF4">
    <property type="entry name" value="ABC TRANSPORTER PERMEASE YTRF"/>
    <property type="match status" value="1"/>
</dbReference>
<dbReference type="InterPro" id="IPR003838">
    <property type="entry name" value="ABC3_permease_C"/>
</dbReference>
<feature type="transmembrane region" description="Helical" evidence="7">
    <location>
        <begin position="277"/>
        <end position="300"/>
    </location>
</feature>
<dbReference type="AlphaFoldDB" id="A0A2N3HWZ2"/>
<keyword evidence="11" id="KW-1185">Reference proteome</keyword>
<dbReference type="Pfam" id="PF12704">
    <property type="entry name" value="MacB_PCD"/>
    <property type="match status" value="1"/>
</dbReference>
<evidence type="ECO:0000313" key="11">
    <source>
        <dbReference type="Proteomes" id="UP000233535"/>
    </source>
</evidence>
<evidence type="ECO:0008006" key="12">
    <source>
        <dbReference type="Google" id="ProtNLM"/>
    </source>
</evidence>
<keyword evidence="5 7" id="KW-0472">Membrane</keyword>
<evidence type="ECO:0000256" key="4">
    <source>
        <dbReference type="ARBA" id="ARBA00022989"/>
    </source>
</evidence>
<feature type="domain" description="MacB-like periplasmic core" evidence="9">
    <location>
        <begin position="21"/>
        <end position="235"/>
    </location>
</feature>
<organism evidence="10 11">
    <name type="scientific">Labilibaculum filiforme</name>
    <dbReference type="NCBI Taxonomy" id="1940526"/>
    <lineage>
        <taxon>Bacteria</taxon>
        <taxon>Pseudomonadati</taxon>
        <taxon>Bacteroidota</taxon>
        <taxon>Bacteroidia</taxon>
        <taxon>Marinilabiliales</taxon>
        <taxon>Marinifilaceae</taxon>
        <taxon>Labilibaculum</taxon>
    </lineage>
</organism>
<proteinExistence type="inferred from homology"/>
<evidence type="ECO:0000256" key="2">
    <source>
        <dbReference type="ARBA" id="ARBA00022475"/>
    </source>
</evidence>
<evidence type="ECO:0000256" key="7">
    <source>
        <dbReference type="SAM" id="Phobius"/>
    </source>
</evidence>
<feature type="domain" description="ABC3 transporter permease C-terminal" evidence="8">
    <location>
        <begin position="669"/>
        <end position="781"/>
    </location>
</feature>
<dbReference type="Proteomes" id="UP000233535">
    <property type="component" value="Unassembled WGS sequence"/>
</dbReference>
<evidence type="ECO:0000256" key="6">
    <source>
        <dbReference type="ARBA" id="ARBA00038076"/>
    </source>
</evidence>
<evidence type="ECO:0000256" key="5">
    <source>
        <dbReference type="ARBA" id="ARBA00023136"/>
    </source>
</evidence>
<dbReference type="InterPro" id="IPR025857">
    <property type="entry name" value="MacB_PCD"/>
</dbReference>
<sequence length="788" mass="90366">MLLYNLKLAIRNLLSNKVVLLINILGLSVGITIGLLIFSFAQKELSTDHFLPQHEQVFSLLRNDQPGVAQQMSQLVKKEIPEIESITNCQYEQAPQVFVKNNDVSFKIEKLLIADSSFFKVFQLPSVYGNPSNSLNKPNQLVLTKSLAKNIFGDTNPIGKSLLYNTTHLQNELVEVTAVIEDLPQNSSWDFKAVLSTLTNYKIDWYKNQGWGNQNFISFLKTKENVNPELLQEKIMNMSQENIPDGYKDLIQFSIFPFSQIYFNFPKHGKLKHGNKFTLAIIQIIGFLILFLACVNYINLVTAQRGKRYKNVAIIKTMGSNKRHILALFTYESAITLLIVLVLVIGFVWLLLSGFNQLTHSAFALIEIFSGWNLCMLFFIMLFTLAITGLFPGLIFSRQTTSALINRHVDKKQKNSLRNSLLVFQFFISIILITCLLVINHQNKLLFNNNPGFEKEHILYASTNTDLENNTQAFKNQLLQTPGIEDLTFSSEPILKISENWGLSFINRGKEETIRFAKFRVSSNFFNFFNIQLKQGTNFTEHSKAKWDFILNETAIRNFDIKQLSDARMLLDEDPSSGTIIGEVNDFNFESMHSPIREAVFTCSGKSDEVIYLKTTANTPKILEQTIQLIKKTWNEFSPNFPFEYHFLDDSWEQLYRKEKLFQKIVSYAALISLFLSCLGLIGLSFFVIENRTKEIGIRKVNGAKTIEIMSMLNLDILKWTLIAFVIACPIAWYAMHKWLENFAYKTELSWWIFALAGIIALGIALLTVSFQSWRAATRNPVESLRYE</sequence>
<dbReference type="InterPro" id="IPR050250">
    <property type="entry name" value="Macrolide_Exporter_MacB"/>
</dbReference>
<dbReference type="Pfam" id="PF02687">
    <property type="entry name" value="FtsX"/>
    <property type="match status" value="2"/>
</dbReference>
<name>A0A2N3HWZ2_9BACT</name>
<accession>A0A2N3HWZ2</accession>
<feature type="transmembrane region" description="Helical" evidence="7">
    <location>
        <begin position="717"/>
        <end position="737"/>
    </location>
</feature>
<comment type="similarity">
    <text evidence="6">Belongs to the ABC-4 integral membrane protein family.</text>
</comment>
<evidence type="ECO:0000256" key="3">
    <source>
        <dbReference type="ARBA" id="ARBA00022692"/>
    </source>
</evidence>
<gene>
    <name evidence="10" type="ORF">BZG02_12830</name>
</gene>
<evidence type="ECO:0000313" key="10">
    <source>
        <dbReference type="EMBL" id="PKQ62596.1"/>
    </source>
</evidence>
<dbReference type="RefSeq" id="WP_101261840.1">
    <property type="nucleotide sequence ID" value="NZ_MVDD01000008.1"/>
</dbReference>
<feature type="transmembrane region" description="Helical" evidence="7">
    <location>
        <begin position="325"/>
        <end position="351"/>
    </location>
</feature>